<evidence type="ECO:0000256" key="3">
    <source>
        <dbReference type="ARBA" id="ARBA00022917"/>
    </source>
</evidence>
<organism evidence="8 9">
    <name type="scientific">Eremothecium sinecaudum</name>
    <dbReference type="NCBI Taxonomy" id="45286"/>
    <lineage>
        <taxon>Eukaryota</taxon>
        <taxon>Fungi</taxon>
        <taxon>Dikarya</taxon>
        <taxon>Ascomycota</taxon>
        <taxon>Saccharomycotina</taxon>
        <taxon>Saccharomycetes</taxon>
        <taxon>Saccharomycetales</taxon>
        <taxon>Saccharomycetaceae</taxon>
        <taxon>Eremothecium</taxon>
    </lineage>
</organism>
<protein>
    <recommendedName>
        <fullName evidence="2">Ribosome-recycling factor, mitochondrial</fullName>
    </recommendedName>
    <alternativeName>
        <fullName evidence="5">Ribosome-releasing factor, mitochondrial</fullName>
    </alternativeName>
</protein>
<dbReference type="PANTHER" id="PTHR20982:SF3">
    <property type="entry name" value="MITOCHONDRIAL RIBOSOME RECYCLING FACTOR PSEUDO 1"/>
    <property type="match status" value="1"/>
</dbReference>
<name>A0A109UXB1_9SACH</name>
<evidence type="ECO:0000256" key="5">
    <source>
        <dbReference type="ARBA" id="ARBA00033107"/>
    </source>
</evidence>
<dbReference type="EMBL" id="CP014242">
    <property type="protein sequence ID" value="AMD19205.1"/>
    <property type="molecule type" value="Genomic_DNA"/>
</dbReference>
<dbReference type="OrthoDB" id="407355at2759"/>
<dbReference type="Pfam" id="PF01765">
    <property type="entry name" value="RRF"/>
    <property type="match status" value="1"/>
</dbReference>
<keyword evidence="9" id="KW-1185">Reference proteome</keyword>
<evidence type="ECO:0000313" key="9">
    <source>
        <dbReference type="Proteomes" id="UP000243052"/>
    </source>
</evidence>
<accession>A0A109UXB1</accession>
<dbReference type="InterPro" id="IPR002661">
    <property type="entry name" value="Ribosome_recyc_fac"/>
</dbReference>
<dbReference type="PANTHER" id="PTHR20982">
    <property type="entry name" value="RIBOSOME RECYCLING FACTOR"/>
    <property type="match status" value="1"/>
</dbReference>
<dbReference type="STRING" id="45286.A0A109UXB1"/>
<sequence length="227" mass="25864">MFSRIGFVTRRISSRCFSSTRFISAKKNNASREAAPQMEVFDIKSYLDKTVKRYETAVELYKKKLATKKLGGADPNMFNHLTVEKLNSKFTDVAATSMKGRNALLITVFDPKDTKHIISTILSSGMNINPERVPNNEQQLKVTLPPFTTETRQACCKELKQLFEEYKGTGSKNSLGSIRSSVMKEMKALQKKNDKVDKAIQDIEKLHKKYIDLMQDQLKQAQKNVMN</sequence>
<reference evidence="8 9" key="1">
    <citation type="submission" date="2016-01" db="EMBL/GenBank/DDBJ databases">
        <title>Genome sequence of the yeast Holleya sinecauda.</title>
        <authorList>
            <person name="Dietrich F.S."/>
        </authorList>
    </citation>
    <scope>NUCLEOTIDE SEQUENCE [LARGE SCALE GENOMIC DNA]</scope>
    <source>
        <strain evidence="8 9">ATCC 58844</strain>
    </source>
</reference>
<keyword evidence="3" id="KW-0648">Protein biosynthesis</keyword>
<evidence type="ECO:0000256" key="1">
    <source>
        <dbReference type="ARBA" id="ARBA00005912"/>
    </source>
</evidence>
<dbReference type="InterPro" id="IPR023584">
    <property type="entry name" value="Ribosome_recyc_fac_dom"/>
</dbReference>
<dbReference type="SUPFAM" id="SSF55194">
    <property type="entry name" value="Ribosome recycling factor, RRF"/>
    <property type="match status" value="1"/>
</dbReference>
<dbReference type="GeneID" id="28721464"/>
<evidence type="ECO:0000256" key="2">
    <source>
        <dbReference type="ARBA" id="ARBA00020581"/>
    </source>
</evidence>
<dbReference type="GO" id="GO:0043023">
    <property type="term" value="F:ribosomal large subunit binding"/>
    <property type="evidence" value="ECO:0007669"/>
    <property type="project" value="TreeGrafter"/>
</dbReference>
<dbReference type="Proteomes" id="UP000243052">
    <property type="component" value="Chromosome ii"/>
</dbReference>
<comment type="function">
    <text evidence="4">Necessary for protein synthesis in mitochondria. Functions as a ribosome recycling factor in mitochondria.</text>
</comment>
<evidence type="ECO:0000259" key="7">
    <source>
        <dbReference type="Pfam" id="PF01765"/>
    </source>
</evidence>
<feature type="domain" description="Ribosome recycling factor" evidence="7">
    <location>
        <begin position="62"/>
        <end position="226"/>
    </location>
</feature>
<comment type="similarity">
    <text evidence="1">Belongs to the RRF family.</text>
</comment>
<proteinExistence type="inferred from homology"/>
<keyword evidence="6" id="KW-0175">Coiled coil</keyword>
<dbReference type="InterPro" id="IPR036191">
    <property type="entry name" value="RRF_sf"/>
</dbReference>
<dbReference type="GO" id="GO:0006412">
    <property type="term" value="P:translation"/>
    <property type="evidence" value="ECO:0007669"/>
    <property type="project" value="UniProtKB-KW"/>
</dbReference>
<evidence type="ECO:0000256" key="6">
    <source>
        <dbReference type="SAM" id="Coils"/>
    </source>
</evidence>
<evidence type="ECO:0000313" key="8">
    <source>
        <dbReference type="EMBL" id="AMD19205.1"/>
    </source>
</evidence>
<evidence type="ECO:0000256" key="4">
    <source>
        <dbReference type="ARBA" id="ARBA00024909"/>
    </source>
</evidence>
<gene>
    <name evidence="8" type="ORF">AW171_hschr21021</name>
</gene>
<dbReference type="Gene3D" id="3.30.1360.40">
    <property type="match status" value="1"/>
</dbReference>
<dbReference type="AlphaFoldDB" id="A0A109UXB1"/>
<dbReference type="RefSeq" id="XP_017986201.1">
    <property type="nucleotide sequence ID" value="XM_018130712.1"/>
</dbReference>
<dbReference type="GO" id="GO:0005739">
    <property type="term" value="C:mitochondrion"/>
    <property type="evidence" value="ECO:0007669"/>
    <property type="project" value="TreeGrafter"/>
</dbReference>
<dbReference type="Gene3D" id="1.10.132.20">
    <property type="entry name" value="Ribosome-recycling factor"/>
    <property type="match status" value="1"/>
</dbReference>
<feature type="coiled-coil region" evidence="6">
    <location>
        <begin position="186"/>
        <end position="216"/>
    </location>
</feature>